<name>A0A1I4WAA3_9GAMM</name>
<evidence type="ECO:0000313" key="2">
    <source>
        <dbReference type="EMBL" id="SFN10694.1"/>
    </source>
</evidence>
<dbReference type="Pfam" id="PF07929">
    <property type="entry name" value="PRiA4_ORF3"/>
    <property type="match status" value="1"/>
</dbReference>
<sequence>MTHQLRIRLRDVTPTVVREIVAPSGLRLDQLHDAIQIAMGWTDSHLHQFVAGADLGSGARYGPPDPEFGGADNERKITLQQIAPAEGARLIYLYDFGDDWIHDLTVTAVSPPDHAGDALKCLAGSGACPPEDCGGPWRYRELLDVMAQPSHPEHADTFEWFGGEWDANRFDIAAVNRQLSNLHAFWERMARAGKSALGKRRSIDSRKP</sequence>
<protein>
    <submittedName>
        <fullName evidence="2">PRiA4b ORF-3-like protein</fullName>
    </submittedName>
</protein>
<dbReference type="STRING" id="578942.SAMN05216289_104144"/>
<dbReference type="EMBL" id="FOVF01000004">
    <property type="protein sequence ID" value="SFN10694.1"/>
    <property type="molecule type" value="Genomic_DNA"/>
</dbReference>
<dbReference type="Gene3D" id="3.10.290.30">
    <property type="entry name" value="MM3350-like"/>
    <property type="match status" value="1"/>
</dbReference>
<gene>
    <name evidence="2" type="ORF">SAMN05216289_104144</name>
</gene>
<evidence type="ECO:0000313" key="3">
    <source>
        <dbReference type="Proteomes" id="UP000198575"/>
    </source>
</evidence>
<evidence type="ECO:0000259" key="1">
    <source>
        <dbReference type="Pfam" id="PF07929"/>
    </source>
</evidence>
<proteinExistence type="predicted"/>
<dbReference type="PANTHER" id="PTHR41878:SF1">
    <property type="entry name" value="TNPR PROTEIN"/>
    <property type="match status" value="1"/>
</dbReference>
<dbReference type="RefSeq" id="WP_281243924.1">
    <property type="nucleotide sequence ID" value="NZ_FOVF01000004.1"/>
</dbReference>
<organism evidence="2 3">
    <name type="scientific">Dokdonella immobilis</name>
    <dbReference type="NCBI Taxonomy" id="578942"/>
    <lineage>
        <taxon>Bacteria</taxon>
        <taxon>Pseudomonadati</taxon>
        <taxon>Pseudomonadota</taxon>
        <taxon>Gammaproteobacteria</taxon>
        <taxon>Lysobacterales</taxon>
        <taxon>Rhodanobacteraceae</taxon>
        <taxon>Dokdonella</taxon>
    </lineage>
</organism>
<dbReference type="PANTHER" id="PTHR41878">
    <property type="entry name" value="LEXA REPRESSOR-RELATED"/>
    <property type="match status" value="1"/>
</dbReference>
<reference evidence="2 3" key="1">
    <citation type="submission" date="2016-10" db="EMBL/GenBank/DDBJ databases">
        <authorList>
            <person name="de Groot N.N."/>
        </authorList>
    </citation>
    <scope>NUCLEOTIDE SEQUENCE [LARGE SCALE GENOMIC DNA]</scope>
    <source>
        <strain evidence="2 3">CGMCC 1.7659</strain>
    </source>
</reference>
<dbReference type="AlphaFoldDB" id="A0A1I4WAA3"/>
<dbReference type="InterPro" id="IPR024047">
    <property type="entry name" value="MM3350-like_sf"/>
</dbReference>
<feature type="domain" description="Plasmid pRiA4b Orf3-like" evidence="1">
    <location>
        <begin position="3"/>
        <end position="173"/>
    </location>
</feature>
<dbReference type="InterPro" id="IPR012912">
    <property type="entry name" value="Plasmid_pRiA4b_Orf3-like"/>
</dbReference>
<dbReference type="Proteomes" id="UP000198575">
    <property type="component" value="Unassembled WGS sequence"/>
</dbReference>
<accession>A0A1I4WAA3</accession>
<dbReference type="SUPFAM" id="SSF159941">
    <property type="entry name" value="MM3350-like"/>
    <property type="match status" value="1"/>
</dbReference>
<keyword evidence="3" id="KW-1185">Reference proteome</keyword>